<dbReference type="VEuPathDB" id="FungiDB:jhhlp_003341"/>
<organism evidence="7 8">
    <name type="scientific">Lomentospora prolificans</name>
    <dbReference type="NCBI Taxonomy" id="41688"/>
    <lineage>
        <taxon>Eukaryota</taxon>
        <taxon>Fungi</taxon>
        <taxon>Dikarya</taxon>
        <taxon>Ascomycota</taxon>
        <taxon>Pezizomycotina</taxon>
        <taxon>Sordariomycetes</taxon>
        <taxon>Hypocreomycetidae</taxon>
        <taxon>Microascales</taxon>
        <taxon>Microascaceae</taxon>
        <taxon>Lomentospora</taxon>
    </lineage>
</organism>
<dbReference type="Proteomes" id="UP000233524">
    <property type="component" value="Unassembled WGS sequence"/>
</dbReference>
<feature type="transmembrane region" description="Helical" evidence="6">
    <location>
        <begin position="50"/>
        <end position="70"/>
    </location>
</feature>
<feature type="transmembrane region" description="Helical" evidence="6">
    <location>
        <begin position="405"/>
        <end position="425"/>
    </location>
</feature>
<feature type="compositionally biased region" description="Polar residues" evidence="5">
    <location>
        <begin position="227"/>
        <end position="240"/>
    </location>
</feature>
<dbReference type="OrthoDB" id="410267at2759"/>
<evidence type="ECO:0000256" key="2">
    <source>
        <dbReference type="ARBA" id="ARBA00022692"/>
    </source>
</evidence>
<feature type="transmembrane region" description="Helical" evidence="6">
    <location>
        <begin position="12"/>
        <end position="30"/>
    </location>
</feature>
<dbReference type="SUPFAM" id="SSF103473">
    <property type="entry name" value="MFS general substrate transporter"/>
    <property type="match status" value="1"/>
</dbReference>
<sequence>MRGRNVHRARIVASVAATAISLACGTNYVYSAWAPQFADRLQLSSTESNLIGLFANMGMYLVGFPVGVLVDTRGPRPAVIAGMIFLAVGYFPLHQAYDSASGSVPLLCFFSFLTGLGSCMAFSAAMKTSALNWPDHRGTATAFPLAGFGLSAFFFSTIGAVFFADDTSPFLMLLACGTSGIILISLFFLRVLPHHDYSAVLRADPAIHARSRKISSSEDGIGPLRPSVQSPEPGTSSSAVATDANPSPPFQDHEALGHEGGRNVENESNAYPLDVTPDQDASDESSSLISHASSLPGEILVQSSVDMDRSHRVDIRGVHILPLRRFWQLFALMALLSGIGLMTINNIGNTVKALWRSYDNSASDAFIVRTQQLHVSILSLCSFAGRLLSGVGSDFLVKVLHANRLWCIAIASIIFFLAQLCAVVFTNPNLLGFVSGLSGLGYGFLFGVFPSIVAETFGIHGLSQNWGFITLAPAISGNIFNIFYGRIYDMHSIIEPGGQRNCPDGLACYRPAYVTTLFASIVGLVLSLWVIQRDRTTDPIKGKAGQED</sequence>
<feature type="transmembrane region" description="Helical" evidence="6">
    <location>
        <begin position="431"/>
        <end position="454"/>
    </location>
</feature>
<evidence type="ECO:0000313" key="7">
    <source>
        <dbReference type="EMBL" id="PKS11576.1"/>
    </source>
</evidence>
<dbReference type="PANTHER" id="PTHR21576">
    <property type="entry name" value="UNCHARACTERIZED NODULIN-LIKE PROTEIN"/>
    <property type="match status" value="1"/>
</dbReference>
<dbReference type="InParanoid" id="A0A2N3NGI4"/>
<keyword evidence="8" id="KW-1185">Reference proteome</keyword>
<dbReference type="InterPro" id="IPR011701">
    <property type="entry name" value="MFS"/>
</dbReference>
<name>A0A2N3NGI4_9PEZI</name>
<dbReference type="STRING" id="41688.A0A2N3NGI4"/>
<keyword evidence="3 6" id="KW-1133">Transmembrane helix</keyword>
<feature type="transmembrane region" description="Helical" evidence="6">
    <location>
        <begin position="170"/>
        <end position="192"/>
    </location>
</feature>
<protein>
    <recommendedName>
        <fullName evidence="9">Nodulin-like domain-containing protein</fullName>
    </recommendedName>
</protein>
<comment type="caution">
    <text evidence="7">The sequence shown here is derived from an EMBL/GenBank/DDBJ whole genome shotgun (WGS) entry which is preliminary data.</text>
</comment>
<feature type="transmembrane region" description="Helical" evidence="6">
    <location>
        <begin position="103"/>
        <end position="122"/>
    </location>
</feature>
<dbReference type="InterPro" id="IPR036259">
    <property type="entry name" value="MFS_trans_sf"/>
</dbReference>
<accession>A0A2N3NGI4</accession>
<evidence type="ECO:0000256" key="5">
    <source>
        <dbReference type="SAM" id="MobiDB-lite"/>
    </source>
</evidence>
<evidence type="ECO:0000313" key="8">
    <source>
        <dbReference type="Proteomes" id="UP000233524"/>
    </source>
</evidence>
<keyword evidence="4 6" id="KW-0472">Membrane</keyword>
<dbReference type="FunCoup" id="A0A2N3NGI4">
    <property type="interactions" value="65"/>
</dbReference>
<dbReference type="PANTHER" id="PTHR21576:SF158">
    <property type="entry name" value="RIBOSOMAL RNA-PROCESSING PROTEIN 12-LIKE CONSERVED DOMAIN-CONTAINING PROTEIN"/>
    <property type="match status" value="1"/>
</dbReference>
<evidence type="ECO:0008006" key="9">
    <source>
        <dbReference type="Google" id="ProtNLM"/>
    </source>
</evidence>
<dbReference type="PROSITE" id="PS51257">
    <property type="entry name" value="PROKAR_LIPOPROTEIN"/>
    <property type="match status" value="1"/>
</dbReference>
<dbReference type="GO" id="GO:0000329">
    <property type="term" value="C:fungal-type vacuole membrane"/>
    <property type="evidence" value="ECO:0007669"/>
    <property type="project" value="TreeGrafter"/>
</dbReference>
<feature type="compositionally biased region" description="Basic and acidic residues" evidence="5">
    <location>
        <begin position="251"/>
        <end position="265"/>
    </location>
</feature>
<evidence type="ECO:0000256" key="3">
    <source>
        <dbReference type="ARBA" id="ARBA00022989"/>
    </source>
</evidence>
<reference evidence="7 8" key="1">
    <citation type="journal article" date="2017" name="G3 (Bethesda)">
        <title>First Draft Genome Sequence of the Pathogenic Fungus Lomentospora prolificans (Formerly Scedosporium prolificans).</title>
        <authorList>
            <person name="Luo R."/>
            <person name="Zimin A."/>
            <person name="Workman R."/>
            <person name="Fan Y."/>
            <person name="Pertea G."/>
            <person name="Grossman N."/>
            <person name="Wear M.P."/>
            <person name="Jia B."/>
            <person name="Miller H."/>
            <person name="Casadevall A."/>
            <person name="Timp W."/>
            <person name="Zhang S.X."/>
            <person name="Salzberg S.L."/>
        </authorList>
    </citation>
    <scope>NUCLEOTIDE SEQUENCE [LARGE SCALE GENOMIC DNA]</scope>
    <source>
        <strain evidence="7 8">JHH-5317</strain>
    </source>
</reference>
<evidence type="ECO:0000256" key="1">
    <source>
        <dbReference type="ARBA" id="ARBA00004141"/>
    </source>
</evidence>
<feature type="region of interest" description="Disordered" evidence="5">
    <location>
        <begin position="212"/>
        <end position="290"/>
    </location>
</feature>
<keyword evidence="2 6" id="KW-0812">Transmembrane</keyword>
<feature type="transmembrane region" description="Helical" evidence="6">
    <location>
        <begin position="143"/>
        <end position="164"/>
    </location>
</feature>
<evidence type="ECO:0000256" key="4">
    <source>
        <dbReference type="ARBA" id="ARBA00023136"/>
    </source>
</evidence>
<gene>
    <name evidence="7" type="ORF">jhhlp_003341</name>
</gene>
<feature type="transmembrane region" description="Helical" evidence="6">
    <location>
        <begin position="77"/>
        <end position="97"/>
    </location>
</feature>
<proteinExistence type="predicted"/>
<comment type="subcellular location">
    <subcellularLocation>
        <location evidence="1">Membrane</location>
        <topology evidence="1">Multi-pass membrane protein</topology>
    </subcellularLocation>
</comment>
<feature type="transmembrane region" description="Helical" evidence="6">
    <location>
        <begin position="326"/>
        <end position="348"/>
    </location>
</feature>
<dbReference type="Pfam" id="PF07690">
    <property type="entry name" value="MFS_1"/>
    <property type="match status" value="1"/>
</dbReference>
<dbReference type="AlphaFoldDB" id="A0A2N3NGI4"/>
<dbReference type="GO" id="GO:0022857">
    <property type="term" value="F:transmembrane transporter activity"/>
    <property type="evidence" value="ECO:0007669"/>
    <property type="project" value="InterPro"/>
</dbReference>
<dbReference type="Gene3D" id="1.20.1250.20">
    <property type="entry name" value="MFS general substrate transporter like domains"/>
    <property type="match status" value="2"/>
</dbReference>
<feature type="transmembrane region" description="Helical" evidence="6">
    <location>
        <begin position="466"/>
        <end position="484"/>
    </location>
</feature>
<evidence type="ECO:0000256" key="6">
    <source>
        <dbReference type="SAM" id="Phobius"/>
    </source>
</evidence>
<dbReference type="EMBL" id="NLAX01000008">
    <property type="protein sequence ID" value="PKS11576.1"/>
    <property type="molecule type" value="Genomic_DNA"/>
</dbReference>
<feature type="transmembrane region" description="Helical" evidence="6">
    <location>
        <begin position="512"/>
        <end position="531"/>
    </location>
</feature>